<dbReference type="PANTHER" id="PTHR21015">
    <property type="entry name" value="UDP-N-ACETYLGLUCOSAMINE--N-ACETYLMURAMYL-(PENTAPEPTIDE) PYROPHOSPHORYL-UNDECAPRENOL N-ACETYLGLUCOSAMINE TRANSFERASE 1"/>
    <property type="match status" value="1"/>
</dbReference>
<dbReference type="SUPFAM" id="SSF53756">
    <property type="entry name" value="UDP-Glycosyltransferase/glycogen phosphorylase"/>
    <property type="match status" value="1"/>
</dbReference>
<dbReference type="PANTHER" id="PTHR21015:SF22">
    <property type="entry name" value="GLYCOSYLTRANSFERASE"/>
    <property type="match status" value="1"/>
</dbReference>
<name>A0A060CF92_9GAMM</name>
<accession>A0A060CF92</accession>
<evidence type="ECO:0000259" key="1">
    <source>
        <dbReference type="Pfam" id="PF04101"/>
    </source>
</evidence>
<dbReference type="Pfam" id="PF04101">
    <property type="entry name" value="Glyco_tran_28_C"/>
    <property type="match status" value="1"/>
</dbReference>
<evidence type="ECO:0000313" key="2">
    <source>
        <dbReference type="EMBL" id="AIA91381.1"/>
    </source>
</evidence>
<dbReference type="AlphaFoldDB" id="A0A060CF92"/>
<dbReference type="GO" id="GO:0050511">
    <property type="term" value="F:undecaprenyldiphospho-muramoylpentapeptide beta-N-acetylglucosaminyltransferase activity"/>
    <property type="evidence" value="ECO:0007669"/>
    <property type="project" value="TreeGrafter"/>
</dbReference>
<feature type="domain" description="Glycosyl transferase family 28 C-terminal" evidence="1">
    <location>
        <begin position="4"/>
        <end position="71"/>
    </location>
</feature>
<proteinExistence type="predicted"/>
<dbReference type="InterPro" id="IPR007235">
    <property type="entry name" value="Glyco_trans_28_C"/>
</dbReference>
<organism evidence="2">
    <name type="scientific">uncultured Acinetobacter sp</name>
    <dbReference type="NCBI Taxonomy" id="165433"/>
    <lineage>
        <taxon>Bacteria</taxon>
        <taxon>Pseudomonadati</taxon>
        <taxon>Pseudomonadota</taxon>
        <taxon>Gammaproteobacteria</taxon>
        <taxon>Moraxellales</taxon>
        <taxon>Moraxellaceae</taxon>
        <taxon>Acinetobacter</taxon>
        <taxon>environmental samples</taxon>
    </lineage>
</organism>
<dbReference type="Gene3D" id="3.40.50.2000">
    <property type="entry name" value="Glycogen Phosphorylase B"/>
    <property type="match status" value="1"/>
</dbReference>
<sequence length="84" mass="9099">MVSPSVFVPYPQQLDDHQTANAHYLADVGAAKICPQATLSPESLTTLLQPMMSREILMTMAVKARQQAQTQATSQVADLIEALS</sequence>
<dbReference type="EMBL" id="KF124068">
    <property type="protein sequence ID" value="AIA91381.1"/>
    <property type="molecule type" value="Genomic_DNA"/>
</dbReference>
<reference evidence="2" key="1">
    <citation type="journal article" date="2013" name="Environ. Microbiol.">
        <title>Seasonally variable intestinal metagenomes of the red palm weevil (Rhynchophorus ferrugineus).</title>
        <authorList>
            <person name="Jia S."/>
            <person name="Zhang X."/>
            <person name="Zhang G."/>
            <person name="Yin A."/>
            <person name="Zhang S."/>
            <person name="Li F."/>
            <person name="Wang L."/>
            <person name="Zhao D."/>
            <person name="Yun Q."/>
            <person name="Tala"/>
            <person name="Wang J."/>
            <person name="Sun G."/>
            <person name="Baabdullah M."/>
            <person name="Yu X."/>
            <person name="Hu S."/>
            <person name="Al-Mssallem I.S."/>
            <person name="Yu J."/>
        </authorList>
    </citation>
    <scope>NUCLEOTIDE SEQUENCE</scope>
</reference>
<protein>
    <submittedName>
        <fullName evidence="2">CAZy families GT28 protein</fullName>
    </submittedName>
</protein>